<dbReference type="EMBL" id="CP025958">
    <property type="protein sequence ID" value="AWM42500.1"/>
    <property type="molecule type" value="Genomic_DNA"/>
</dbReference>
<keyword evidence="3" id="KW-1185">Reference proteome</keyword>
<dbReference type="Proteomes" id="UP000245802">
    <property type="component" value="Chromosome"/>
</dbReference>
<dbReference type="InterPro" id="IPR011453">
    <property type="entry name" value="DUF1559"/>
</dbReference>
<evidence type="ECO:0000313" key="2">
    <source>
        <dbReference type="EMBL" id="AWM42500.1"/>
    </source>
</evidence>
<dbReference type="PANTHER" id="PTHR30093">
    <property type="entry name" value="GENERAL SECRETION PATHWAY PROTEIN G"/>
    <property type="match status" value="1"/>
</dbReference>
<evidence type="ECO:0000313" key="3">
    <source>
        <dbReference type="Proteomes" id="UP000245802"/>
    </source>
</evidence>
<gene>
    <name evidence="2" type="ORF">C1280_34045</name>
</gene>
<evidence type="ECO:0000259" key="1">
    <source>
        <dbReference type="Pfam" id="PF07596"/>
    </source>
</evidence>
<reference evidence="2 3" key="1">
    <citation type="submission" date="2018-01" db="EMBL/GenBank/DDBJ databases">
        <title>G. obscuriglobus.</title>
        <authorList>
            <person name="Franke J."/>
            <person name="Blomberg W."/>
            <person name="Selmecki A."/>
        </authorList>
    </citation>
    <scope>NUCLEOTIDE SEQUENCE [LARGE SCALE GENOMIC DNA]</scope>
    <source>
        <strain evidence="2 3">DSM 5831</strain>
    </source>
</reference>
<proteinExistence type="predicted"/>
<dbReference type="KEGG" id="gog:C1280_34045"/>
<dbReference type="NCBIfam" id="TIGR04294">
    <property type="entry name" value="pre_pil_HX9DG"/>
    <property type="match status" value="1"/>
</dbReference>
<dbReference type="AlphaFoldDB" id="A0A2Z3HLY3"/>
<name>A0A2Z3HLY3_9BACT</name>
<protein>
    <submittedName>
        <fullName evidence="2">DUF1559 domain-containing protein</fullName>
    </submittedName>
</protein>
<dbReference type="Pfam" id="PF07596">
    <property type="entry name" value="SBP_bac_10"/>
    <property type="match status" value="1"/>
</dbReference>
<sequence>MKCSNNVKQLILGMHNYASAIGNYPPAIKNDAKAAGDVFPGWGWGTLVLPYVEQDNLYRQLNPDAVPFGPQVGYGSITPTPLTQTRLSVFRCPSDPAPDQNPFRLEEADRQLGLSNYRAVCGTGSSGFFYANEDRNGIMWQNSKVTFTDVTDGTSNTVVIGECFFEQEKTKRKWAAIWAGHTGYYCSPDPAVGCGVRISDNMWHLDDTSAQINGTAPQAFGSRHHGGAYFGFGDGSVRFFRNNAEAATIKWLGCRNDGRVINYDF</sequence>
<organism evidence="2 3">
    <name type="scientific">Gemmata obscuriglobus</name>
    <dbReference type="NCBI Taxonomy" id="114"/>
    <lineage>
        <taxon>Bacteria</taxon>
        <taxon>Pseudomonadati</taxon>
        <taxon>Planctomycetota</taxon>
        <taxon>Planctomycetia</taxon>
        <taxon>Gemmatales</taxon>
        <taxon>Gemmataceae</taxon>
        <taxon>Gemmata</taxon>
    </lineage>
</organism>
<dbReference type="InterPro" id="IPR027558">
    <property type="entry name" value="Pre_pil_HX9DG_C"/>
</dbReference>
<dbReference type="PANTHER" id="PTHR30093:SF2">
    <property type="entry name" value="TYPE II SECRETION SYSTEM PROTEIN H"/>
    <property type="match status" value="1"/>
</dbReference>
<feature type="domain" description="DUF1559" evidence="1">
    <location>
        <begin position="1"/>
        <end position="243"/>
    </location>
</feature>
<accession>A0A2Z3HLY3</accession>